<proteinExistence type="predicted"/>
<protein>
    <submittedName>
        <fullName evidence="3">Uncharacterized protein</fullName>
    </submittedName>
</protein>
<feature type="transmembrane region" description="Helical" evidence="2">
    <location>
        <begin position="288"/>
        <end position="308"/>
    </location>
</feature>
<reference evidence="3" key="1">
    <citation type="journal article" date="2014" name="Front. Microbiol.">
        <title>High frequency of phylogenetically diverse reductive dehalogenase-homologous genes in deep subseafloor sedimentary metagenomes.</title>
        <authorList>
            <person name="Kawai M."/>
            <person name="Futagami T."/>
            <person name="Toyoda A."/>
            <person name="Takaki Y."/>
            <person name="Nishi S."/>
            <person name="Hori S."/>
            <person name="Arai W."/>
            <person name="Tsubouchi T."/>
            <person name="Morono Y."/>
            <person name="Uchiyama I."/>
            <person name="Ito T."/>
            <person name="Fujiyama A."/>
            <person name="Inagaki F."/>
            <person name="Takami H."/>
        </authorList>
    </citation>
    <scope>NUCLEOTIDE SEQUENCE</scope>
    <source>
        <strain evidence="3">Expedition CK06-06</strain>
    </source>
</reference>
<feature type="compositionally biased region" description="Low complexity" evidence="1">
    <location>
        <begin position="37"/>
        <end position="49"/>
    </location>
</feature>
<feature type="transmembrane region" description="Helical" evidence="2">
    <location>
        <begin position="193"/>
        <end position="209"/>
    </location>
</feature>
<gene>
    <name evidence="3" type="ORF">S01H1_04144</name>
</gene>
<sequence>MTGLDSKGPRNADSFEMGKPERMRSNRTVRRPKDWVGKPVAPPGDAADPPAEDNTLDASVAGGGVMCLGSVAMRSFAERTGWKYGRLGAAIFTSLGVALAGGVAIMAVMGLVLGATRPAITADEGAALSTANAAVSGVHQWIEMLAPPIQVALYAPFFSIGHPEFATVVPALFGALVLILVVVVAWRITGMPWAGAIAGLFLLSSPEYWQRSSNLAAYQPFVFFGYLGLVLMACACRDARRSAAFAIAGGIALAVSVYSFTTGLLFLPAAILLALAWKVRREPALLSLSVAGMLLMPFAVWHIAVAGVRNVWFYPHNFLLLDYSEDFQAFLSRPDYDLPG</sequence>
<accession>X0T3J3</accession>
<keyword evidence="2" id="KW-1133">Transmembrane helix</keyword>
<feature type="transmembrane region" description="Helical" evidence="2">
    <location>
        <begin position="89"/>
        <end position="113"/>
    </location>
</feature>
<feature type="region of interest" description="Disordered" evidence="1">
    <location>
        <begin position="1"/>
        <end position="55"/>
    </location>
</feature>
<organism evidence="3">
    <name type="scientific">marine sediment metagenome</name>
    <dbReference type="NCBI Taxonomy" id="412755"/>
    <lineage>
        <taxon>unclassified sequences</taxon>
        <taxon>metagenomes</taxon>
        <taxon>ecological metagenomes</taxon>
    </lineage>
</organism>
<evidence type="ECO:0000256" key="1">
    <source>
        <dbReference type="SAM" id="MobiDB-lite"/>
    </source>
</evidence>
<feature type="transmembrane region" description="Helical" evidence="2">
    <location>
        <begin position="165"/>
        <end position="186"/>
    </location>
</feature>
<keyword evidence="2" id="KW-0472">Membrane</keyword>
<name>X0T3J3_9ZZZZ</name>
<evidence type="ECO:0000256" key="2">
    <source>
        <dbReference type="SAM" id="Phobius"/>
    </source>
</evidence>
<feature type="non-terminal residue" evidence="3">
    <location>
        <position position="340"/>
    </location>
</feature>
<dbReference type="AlphaFoldDB" id="X0T3J3"/>
<keyword evidence="2" id="KW-0812">Transmembrane</keyword>
<comment type="caution">
    <text evidence="3">The sequence shown here is derived from an EMBL/GenBank/DDBJ whole genome shotgun (WGS) entry which is preliminary data.</text>
</comment>
<feature type="transmembrane region" description="Helical" evidence="2">
    <location>
        <begin position="215"/>
        <end position="236"/>
    </location>
</feature>
<dbReference type="EMBL" id="BARS01002204">
    <property type="protein sequence ID" value="GAF82747.1"/>
    <property type="molecule type" value="Genomic_DNA"/>
</dbReference>
<feature type="transmembrane region" description="Helical" evidence="2">
    <location>
        <begin position="243"/>
        <end position="276"/>
    </location>
</feature>
<evidence type="ECO:0000313" key="3">
    <source>
        <dbReference type="EMBL" id="GAF82747.1"/>
    </source>
</evidence>